<reference evidence="3 4" key="1">
    <citation type="submission" date="2020-04" db="EMBL/GenBank/DDBJ databases">
        <authorList>
            <person name="De Canck E."/>
        </authorList>
    </citation>
    <scope>NUCLEOTIDE SEQUENCE [LARGE SCALE GENOMIC DNA]</scope>
    <source>
        <strain evidence="3 4">LMG 28138</strain>
    </source>
</reference>
<dbReference type="PANTHER" id="PTHR40254">
    <property type="entry name" value="BLR0577 PROTEIN"/>
    <property type="match status" value="1"/>
</dbReference>
<organism evidence="3 4">
    <name type="scientific">Pararobbsia alpina</name>
    <dbReference type="NCBI Taxonomy" id="621374"/>
    <lineage>
        <taxon>Bacteria</taxon>
        <taxon>Pseudomonadati</taxon>
        <taxon>Pseudomonadota</taxon>
        <taxon>Betaproteobacteria</taxon>
        <taxon>Burkholderiales</taxon>
        <taxon>Burkholderiaceae</taxon>
        <taxon>Pararobbsia</taxon>
    </lineage>
</organism>
<feature type="transmembrane region" description="Helical" evidence="1">
    <location>
        <begin position="20"/>
        <end position="37"/>
    </location>
</feature>
<dbReference type="Gene3D" id="3.50.50.60">
    <property type="entry name" value="FAD/NAD(P)-binding domain"/>
    <property type="match status" value="1"/>
</dbReference>
<feature type="domain" description="FAD-dependent urate hydroxylase HpyO/Asp monooxygenase CreE-like FAD/NAD(P)-binding" evidence="2">
    <location>
        <begin position="21"/>
        <end position="182"/>
    </location>
</feature>
<dbReference type="AlphaFoldDB" id="A0A6S7BD98"/>
<proteinExistence type="predicted"/>
<dbReference type="RefSeq" id="WP_175106597.1">
    <property type="nucleotide sequence ID" value="NZ_CADIKM010000023.1"/>
</dbReference>
<evidence type="ECO:0000256" key="1">
    <source>
        <dbReference type="SAM" id="Phobius"/>
    </source>
</evidence>
<dbReference type="InterPro" id="IPR038732">
    <property type="entry name" value="HpyO/CreE_NAD-binding"/>
</dbReference>
<evidence type="ECO:0000259" key="2">
    <source>
        <dbReference type="Pfam" id="PF13454"/>
    </source>
</evidence>
<sequence>MKPSTSPTIAVAETTDPLRIAVIGGGFTGLAFVIHAIRASQKVRDGVTPPRLQFELIERNAELGRGIAYSTRDPLHRMNVPSDRMSLFGSDRAHATRWLIEHDTLDSGCTDQNGAHYVSREHYGTYVLATLRDALAAAGDRVSFNHRQASASAIRANTSGHEVALDNGIALAADRVALCIGHAPPALPCAVSESALRDPALIANPWALDAFKTIAPDASVLIVGTGLTMADCAVSLLARNHRGPITAISRRGLLAQPHGIFSDAADFLDEAPPPQTARRLLRMLRDRIARDENRIGWQPAVDALRFDLPRIWGALPQREKQRVIKRLLPFWDVHRFRVAPQVHAALQEAIDSGRIAIETLGIAGIERTDGGLLATLRQPGGQIERRTFERIVFCTGPARNIAADPLVRSLLDAGRARLDETGFGLDVDVRSRIRNRDGELVPGLFAFGPITRGTFGEMTGAPDIAKYLENLFIQAGEDMFGRPAPLRAMSASRAVGES</sequence>
<dbReference type="SUPFAM" id="SSF51905">
    <property type="entry name" value="FAD/NAD(P)-binding domain"/>
    <property type="match status" value="1"/>
</dbReference>
<keyword evidence="1" id="KW-0812">Transmembrane</keyword>
<evidence type="ECO:0000313" key="4">
    <source>
        <dbReference type="Proteomes" id="UP000494115"/>
    </source>
</evidence>
<keyword evidence="1" id="KW-1133">Transmembrane helix</keyword>
<accession>A0A6S7BD98</accession>
<dbReference type="EMBL" id="CADIKM010000023">
    <property type="protein sequence ID" value="CAB3796334.1"/>
    <property type="molecule type" value="Genomic_DNA"/>
</dbReference>
<dbReference type="InterPro" id="IPR036188">
    <property type="entry name" value="FAD/NAD-bd_sf"/>
</dbReference>
<dbReference type="Pfam" id="PF13454">
    <property type="entry name" value="NAD_binding_9"/>
    <property type="match status" value="1"/>
</dbReference>
<dbReference type="InterPro" id="IPR052189">
    <property type="entry name" value="L-asp_N-monooxygenase_NS-form"/>
</dbReference>
<keyword evidence="4" id="KW-1185">Reference proteome</keyword>
<dbReference type="Proteomes" id="UP000494115">
    <property type="component" value="Unassembled WGS sequence"/>
</dbReference>
<evidence type="ECO:0000313" key="3">
    <source>
        <dbReference type="EMBL" id="CAB3796334.1"/>
    </source>
</evidence>
<keyword evidence="1" id="KW-0472">Membrane</keyword>
<gene>
    <name evidence="3" type="ORF">LMG28138_04055</name>
</gene>
<name>A0A6S7BD98_9BURK</name>
<protein>
    <recommendedName>
        <fullName evidence="2">FAD-dependent urate hydroxylase HpyO/Asp monooxygenase CreE-like FAD/NAD(P)-binding domain-containing protein</fullName>
    </recommendedName>
</protein>
<dbReference type="PANTHER" id="PTHR40254:SF1">
    <property type="entry name" value="BLR0577 PROTEIN"/>
    <property type="match status" value="1"/>
</dbReference>